<dbReference type="RefSeq" id="WP_161901622.1">
    <property type="nucleotide sequence ID" value="NZ_MAEL01000031.1"/>
</dbReference>
<dbReference type="InterPro" id="IPR005761">
    <property type="entry name" value="UDP-N-AcMur-Glu-dNH2Pim_ligase"/>
</dbReference>
<organism evidence="6 7">
    <name type="scientific">Candidatus Enterococcus willemsii</name>
    <dbReference type="NCBI Taxonomy" id="1857215"/>
    <lineage>
        <taxon>Bacteria</taxon>
        <taxon>Bacillati</taxon>
        <taxon>Bacillota</taxon>
        <taxon>Bacilli</taxon>
        <taxon>Lactobacillales</taxon>
        <taxon>Enterococcaceae</taxon>
        <taxon>Enterococcus</taxon>
    </lineage>
</organism>
<dbReference type="Gene3D" id="3.40.1190.10">
    <property type="entry name" value="Mur-like, catalytic domain"/>
    <property type="match status" value="1"/>
</dbReference>
<dbReference type="Pfam" id="PF08245">
    <property type="entry name" value="Mur_ligase_M"/>
    <property type="match status" value="1"/>
</dbReference>
<feature type="domain" description="Mur ligase central" evidence="5">
    <location>
        <begin position="114"/>
        <end position="317"/>
    </location>
</feature>
<gene>
    <name evidence="6" type="ORF">BAU17_10350</name>
</gene>
<evidence type="ECO:0000256" key="2">
    <source>
        <dbReference type="ARBA" id="ARBA00005898"/>
    </source>
</evidence>
<keyword evidence="3" id="KW-0133">Cell shape</keyword>
<dbReference type="InterPro" id="IPR013221">
    <property type="entry name" value="Mur_ligase_cen"/>
</dbReference>
<dbReference type="SUPFAM" id="SSF53623">
    <property type="entry name" value="MurD-like peptide ligases, catalytic domain"/>
    <property type="match status" value="1"/>
</dbReference>
<keyword evidence="6" id="KW-0436">Ligase</keyword>
<evidence type="ECO:0000259" key="4">
    <source>
        <dbReference type="Pfam" id="PF02875"/>
    </source>
</evidence>
<dbReference type="InterPro" id="IPR036615">
    <property type="entry name" value="Mur_ligase_C_dom_sf"/>
</dbReference>
<evidence type="ECO:0000256" key="1">
    <source>
        <dbReference type="ARBA" id="ARBA00004752"/>
    </source>
</evidence>
<comment type="subcellular location">
    <subcellularLocation>
        <location evidence="3">Cytoplasm</location>
    </subcellularLocation>
</comment>
<dbReference type="InterPro" id="IPR004101">
    <property type="entry name" value="Mur_ligase_C"/>
</dbReference>
<dbReference type="Gene3D" id="3.90.190.20">
    <property type="entry name" value="Mur ligase, C-terminal domain"/>
    <property type="match status" value="1"/>
</dbReference>
<accession>A0ABQ6Z0Q1</accession>
<dbReference type="PANTHER" id="PTHR23135">
    <property type="entry name" value="MUR LIGASE FAMILY MEMBER"/>
    <property type="match status" value="1"/>
</dbReference>
<feature type="domain" description="Mur ligase C-terminal" evidence="4">
    <location>
        <begin position="339"/>
        <end position="467"/>
    </location>
</feature>
<dbReference type="Proteomes" id="UP000782705">
    <property type="component" value="Unassembled WGS sequence"/>
</dbReference>
<keyword evidence="3" id="KW-0961">Cell wall biogenesis/degradation</keyword>
<dbReference type="EMBL" id="MAEL01000031">
    <property type="protein sequence ID" value="KAF1304593.1"/>
    <property type="molecule type" value="Genomic_DNA"/>
</dbReference>
<dbReference type="InterPro" id="IPR036565">
    <property type="entry name" value="Mur-like_cat_sf"/>
</dbReference>
<evidence type="ECO:0000256" key="3">
    <source>
        <dbReference type="RuleBase" id="RU004135"/>
    </source>
</evidence>
<name>A0ABQ6Z0Q1_9ENTE</name>
<sequence length="497" mass="55536">MYTITTNELYNLLIEHDLLKDTAIPSVNKNTVFRYLSYDSRDIQENTLFFCKGMNFKEALLADAVEKGVTHYVSEVSYNVTAEAILVKDIRETMAIVAQAFYRQPQNSLYKIGITGTKGKTTTAYFIKKIFDDAFDAKVALFSSEETTLDGTTFTASKLTTPEALDLYKQMATAVEAGVTHLVMEVSSQAYKTKRVHHLTFETGIFLNISPDHISPIEHATFEEYFTCKQQLLLNSKQMIINHESDHYAELQEICETHAIPYYTFGKAGSDYYIEEMDNPRQFQLTGHPDTLHVDGEYQLAQFGTFNHDNAAAAILTAGLAKISTASIQKSLPTSHVPGRMNLLEKANGAYFFVDYAHNYLSIKAMGDLARDLRPNGRVIIVTGSAGDKAQSRRPDIGRALAECADVAIITSDDPGFEEPEMIAKEILATLDNSAVEIHVELDRSKAVTLAFSMAQSEDTVILAGKGTEQMMKVHSKEIYYEGDFHITQRLIQENLL</sequence>
<comment type="similarity">
    <text evidence="2">Belongs to the MurCDEF family. MurE subfamily.</text>
</comment>
<evidence type="ECO:0000313" key="6">
    <source>
        <dbReference type="EMBL" id="KAF1304593.1"/>
    </source>
</evidence>
<protein>
    <submittedName>
        <fullName evidence="6">UDP-N-acetylmuramoylalanyl-D-glutamate--L-lysine ligase</fullName>
    </submittedName>
</protein>
<evidence type="ECO:0000259" key="5">
    <source>
        <dbReference type="Pfam" id="PF08245"/>
    </source>
</evidence>
<keyword evidence="7" id="KW-1185">Reference proteome</keyword>
<reference evidence="6 7" key="1">
    <citation type="submission" date="2016-06" db="EMBL/GenBank/DDBJ databases">
        <title>Four novel species of enterococci isolated from chicken manure.</title>
        <authorList>
            <person name="Van Tyne D."/>
        </authorList>
    </citation>
    <scope>NUCLEOTIDE SEQUENCE [LARGE SCALE GENOMIC DNA]</scope>
    <source>
        <strain evidence="6 7">CU12B</strain>
    </source>
</reference>
<dbReference type="InterPro" id="IPR035911">
    <property type="entry name" value="MurE/MurF_N"/>
</dbReference>
<dbReference type="SUPFAM" id="SSF63418">
    <property type="entry name" value="MurE/MurF N-terminal domain"/>
    <property type="match status" value="1"/>
</dbReference>
<dbReference type="GO" id="GO:0016874">
    <property type="term" value="F:ligase activity"/>
    <property type="evidence" value="ECO:0007669"/>
    <property type="project" value="UniProtKB-KW"/>
</dbReference>
<dbReference type="Gene3D" id="3.40.1390.10">
    <property type="entry name" value="MurE/MurF, N-terminal domain"/>
    <property type="match status" value="1"/>
</dbReference>
<dbReference type="PANTHER" id="PTHR23135:SF4">
    <property type="entry name" value="UDP-N-ACETYLMURAMOYL-L-ALANYL-D-GLUTAMATE--2,6-DIAMINOPIMELATE LIGASE MURE HOMOLOG, CHLOROPLASTIC"/>
    <property type="match status" value="1"/>
</dbReference>
<comment type="caution">
    <text evidence="6">The sequence shown here is derived from an EMBL/GenBank/DDBJ whole genome shotgun (WGS) entry which is preliminary data.</text>
</comment>
<comment type="pathway">
    <text evidence="1 3">Cell wall biogenesis; peptidoglycan biosynthesis.</text>
</comment>
<dbReference type="NCBIfam" id="TIGR01085">
    <property type="entry name" value="murE"/>
    <property type="match status" value="1"/>
</dbReference>
<keyword evidence="3" id="KW-0132">Cell division</keyword>
<dbReference type="Pfam" id="PF02875">
    <property type="entry name" value="Mur_ligase_C"/>
    <property type="match status" value="1"/>
</dbReference>
<proteinExistence type="inferred from homology"/>
<evidence type="ECO:0000313" key="7">
    <source>
        <dbReference type="Proteomes" id="UP000782705"/>
    </source>
</evidence>
<dbReference type="SUPFAM" id="SSF53244">
    <property type="entry name" value="MurD-like peptide ligases, peptide-binding domain"/>
    <property type="match status" value="1"/>
</dbReference>
<keyword evidence="3" id="KW-0573">Peptidoglycan synthesis</keyword>
<keyword evidence="3" id="KW-0131">Cell cycle</keyword>